<name>A0ABY2SDD8_9HYPH</name>
<proteinExistence type="predicted"/>
<evidence type="ECO:0000313" key="1">
    <source>
        <dbReference type="EMBL" id="TKI02414.1"/>
    </source>
</evidence>
<reference evidence="1 2" key="1">
    <citation type="submission" date="2019-04" db="EMBL/GenBank/DDBJ databases">
        <authorList>
            <person name="Li M."/>
            <person name="Gao C."/>
        </authorList>
    </citation>
    <scope>NUCLEOTIDE SEQUENCE [LARGE SCALE GENOMIC DNA]</scope>
    <source>
        <strain evidence="1 2">BGMRC 2031</strain>
    </source>
</reference>
<organism evidence="1 2">
    <name type="scientific">Martelella alba</name>
    <dbReference type="NCBI Taxonomy" id="2590451"/>
    <lineage>
        <taxon>Bacteria</taxon>
        <taxon>Pseudomonadati</taxon>
        <taxon>Pseudomonadota</taxon>
        <taxon>Alphaproteobacteria</taxon>
        <taxon>Hyphomicrobiales</taxon>
        <taxon>Aurantimonadaceae</taxon>
        <taxon>Martelella</taxon>
    </lineage>
</organism>
<dbReference type="Proteomes" id="UP000305202">
    <property type="component" value="Unassembled WGS sequence"/>
</dbReference>
<keyword evidence="2" id="KW-1185">Reference proteome</keyword>
<evidence type="ECO:0000313" key="2">
    <source>
        <dbReference type="Proteomes" id="UP000305202"/>
    </source>
</evidence>
<dbReference type="RefSeq" id="WP_136993038.1">
    <property type="nucleotide sequence ID" value="NZ_SZPQ01000080.1"/>
</dbReference>
<evidence type="ECO:0008006" key="3">
    <source>
        <dbReference type="Google" id="ProtNLM"/>
    </source>
</evidence>
<protein>
    <recommendedName>
        <fullName evidence="3">Secondary thiamine-phosphate synthase enzyme</fullName>
    </recommendedName>
</protein>
<accession>A0ABY2SDD8</accession>
<gene>
    <name evidence="1" type="ORF">FCN80_25130</name>
</gene>
<dbReference type="EMBL" id="SZPQ01000080">
    <property type="protein sequence ID" value="TKI02414.1"/>
    <property type="molecule type" value="Genomic_DNA"/>
</dbReference>
<sequence>MSITRQGILDLEAEINDILAEDCVELHFTFHAAVERLNDPRNNPAISLNELDELFRTFIDTHLTTVITYPEGTTFTIRCNKTHIHLPCAIKNDVRIGKVWVIQSVVTVQRKAGFVSKDPIVLEIN</sequence>
<comment type="caution">
    <text evidence="1">The sequence shown here is derived from an EMBL/GenBank/DDBJ whole genome shotgun (WGS) entry which is preliminary data.</text>
</comment>